<evidence type="ECO:0008006" key="5">
    <source>
        <dbReference type="Google" id="ProtNLM"/>
    </source>
</evidence>
<sequence>MKTSTLCLALLVAAISMPTFAEQDIEYTPNTAQQTTTHRLLEQQRSGQNASTQEQYLSGPARTEIYKRYVKSFTHPIPERFSSDSFTEE</sequence>
<feature type="signal peptide" evidence="2">
    <location>
        <begin position="1"/>
        <end position="21"/>
    </location>
</feature>
<dbReference type="RefSeq" id="WP_344932778.1">
    <property type="nucleotide sequence ID" value="NZ_BAABDM010000001.1"/>
</dbReference>
<feature type="chain" id="PRO_5045356991" description="DUF3613 domain-containing protein" evidence="2">
    <location>
        <begin position="22"/>
        <end position="89"/>
    </location>
</feature>
<keyword evidence="2" id="KW-0732">Signal</keyword>
<gene>
    <name evidence="3" type="ORF">GCM10022414_08930</name>
</gene>
<dbReference type="Proteomes" id="UP001500392">
    <property type="component" value="Unassembled WGS sequence"/>
</dbReference>
<reference evidence="4" key="1">
    <citation type="journal article" date="2019" name="Int. J. Syst. Evol. Microbiol.">
        <title>The Global Catalogue of Microorganisms (GCM) 10K type strain sequencing project: providing services to taxonomists for standard genome sequencing and annotation.</title>
        <authorList>
            <consortium name="The Broad Institute Genomics Platform"/>
            <consortium name="The Broad Institute Genome Sequencing Center for Infectious Disease"/>
            <person name="Wu L."/>
            <person name="Ma J."/>
        </authorList>
    </citation>
    <scope>NUCLEOTIDE SEQUENCE [LARGE SCALE GENOMIC DNA]</scope>
    <source>
        <strain evidence="4">JCM 17304</strain>
    </source>
</reference>
<dbReference type="EMBL" id="BAABDM010000001">
    <property type="protein sequence ID" value="GAA4088312.1"/>
    <property type="molecule type" value="Genomic_DNA"/>
</dbReference>
<dbReference type="Pfam" id="PF12266">
    <property type="entry name" value="DUF3613"/>
    <property type="match status" value="1"/>
</dbReference>
<accession>A0ABP7WG00</accession>
<name>A0ABP7WG00_9GAMM</name>
<feature type="region of interest" description="Disordered" evidence="1">
    <location>
        <begin position="31"/>
        <end position="58"/>
    </location>
</feature>
<keyword evidence="4" id="KW-1185">Reference proteome</keyword>
<proteinExistence type="predicted"/>
<evidence type="ECO:0000256" key="2">
    <source>
        <dbReference type="SAM" id="SignalP"/>
    </source>
</evidence>
<organism evidence="3 4">
    <name type="scientific">Zhongshania borealis</name>
    <dbReference type="NCBI Taxonomy" id="889488"/>
    <lineage>
        <taxon>Bacteria</taxon>
        <taxon>Pseudomonadati</taxon>
        <taxon>Pseudomonadota</taxon>
        <taxon>Gammaproteobacteria</taxon>
        <taxon>Cellvibrionales</taxon>
        <taxon>Spongiibacteraceae</taxon>
        <taxon>Zhongshania</taxon>
    </lineage>
</organism>
<evidence type="ECO:0000313" key="4">
    <source>
        <dbReference type="Proteomes" id="UP001500392"/>
    </source>
</evidence>
<evidence type="ECO:0000313" key="3">
    <source>
        <dbReference type="EMBL" id="GAA4088312.1"/>
    </source>
</evidence>
<comment type="caution">
    <text evidence="3">The sequence shown here is derived from an EMBL/GenBank/DDBJ whole genome shotgun (WGS) entry which is preliminary data.</text>
</comment>
<feature type="compositionally biased region" description="Polar residues" evidence="1">
    <location>
        <begin position="31"/>
        <end position="56"/>
    </location>
</feature>
<dbReference type="InterPro" id="IPR022053">
    <property type="entry name" value="DUF3613"/>
</dbReference>
<evidence type="ECO:0000256" key="1">
    <source>
        <dbReference type="SAM" id="MobiDB-lite"/>
    </source>
</evidence>
<protein>
    <recommendedName>
        <fullName evidence="5">DUF3613 domain-containing protein</fullName>
    </recommendedName>
</protein>